<dbReference type="EMBL" id="JACHBF010000008">
    <property type="protein sequence ID" value="MBB6492868.1"/>
    <property type="molecule type" value="Genomic_DNA"/>
</dbReference>
<dbReference type="EMBL" id="JAADZA010000025">
    <property type="protein sequence ID" value="NEV13345.1"/>
    <property type="molecule type" value="Genomic_DNA"/>
</dbReference>
<reference evidence="3 4" key="1">
    <citation type="submission" date="2020-02" db="EMBL/GenBank/DDBJ databases">
        <title>Draft genome sequence of Rhizobium tropici.</title>
        <authorList>
            <person name="Khayi S."/>
            <person name="Jemo M."/>
        </authorList>
    </citation>
    <scope>NUCLEOTIDE SEQUENCE [LARGE SCALE GENOMIC DNA]</scope>
    <source>
        <strain evidence="3 4">A12</strain>
    </source>
</reference>
<keyword evidence="5" id="KW-1185">Reference proteome</keyword>
<dbReference type="SMART" id="SM00382">
    <property type="entry name" value="AAA"/>
    <property type="match status" value="1"/>
</dbReference>
<dbReference type="GO" id="GO:0016887">
    <property type="term" value="F:ATP hydrolysis activity"/>
    <property type="evidence" value="ECO:0007669"/>
    <property type="project" value="InterPro"/>
</dbReference>
<proteinExistence type="predicted"/>
<dbReference type="Proteomes" id="UP000471190">
    <property type="component" value="Unassembled WGS sequence"/>
</dbReference>
<dbReference type="InterPro" id="IPR027417">
    <property type="entry name" value="P-loop_NTPase"/>
</dbReference>
<dbReference type="RefSeq" id="WP_015339746.1">
    <property type="nucleotide sequence ID" value="NZ_JAADZA010000025.1"/>
</dbReference>
<evidence type="ECO:0000313" key="4">
    <source>
        <dbReference type="Proteomes" id="UP000471190"/>
    </source>
</evidence>
<accession>A0A6P1CCS1</accession>
<dbReference type="SUPFAM" id="SSF52540">
    <property type="entry name" value="P-loop containing nucleoside triphosphate hydrolases"/>
    <property type="match status" value="1"/>
</dbReference>
<evidence type="ECO:0000313" key="5">
    <source>
        <dbReference type="Proteomes" id="UP000526625"/>
    </source>
</evidence>
<organism evidence="3 4">
    <name type="scientific">Rhizobium tropici</name>
    <dbReference type="NCBI Taxonomy" id="398"/>
    <lineage>
        <taxon>Bacteria</taxon>
        <taxon>Pseudomonadati</taxon>
        <taxon>Pseudomonadota</taxon>
        <taxon>Alphaproteobacteria</taxon>
        <taxon>Hyphomicrobiales</taxon>
        <taxon>Rhizobiaceae</taxon>
        <taxon>Rhizobium/Agrobacterium group</taxon>
        <taxon>Rhizobium</taxon>
    </lineage>
</organism>
<dbReference type="Pfam" id="PF13304">
    <property type="entry name" value="AAA_21"/>
    <property type="match status" value="1"/>
</dbReference>
<evidence type="ECO:0000259" key="1">
    <source>
        <dbReference type="SMART" id="SM00382"/>
    </source>
</evidence>
<dbReference type="Gene3D" id="3.40.50.300">
    <property type="entry name" value="P-loop containing nucleotide triphosphate hydrolases"/>
    <property type="match status" value="1"/>
</dbReference>
<dbReference type="InterPro" id="IPR003593">
    <property type="entry name" value="AAA+_ATPase"/>
</dbReference>
<dbReference type="InterPro" id="IPR003959">
    <property type="entry name" value="ATPase_AAA_core"/>
</dbReference>
<dbReference type="GO" id="GO:0005524">
    <property type="term" value="F:ATP binding"/>
    <property type="evidence" value="ECO:0007669"/>
    <property type="project" value="InterPro"/>
</dbReference>
<protein>
    <submittedName>
        <fullName evidence="2 3">ATPase</fullName>
    </submittedName>
</protein>
<dbReference type="Proteomes" id="UP000526625">
    <property type="component" value="Unassembled WGS sequence"/>
</dbReference>
<dbReference type="InterPro" id="IPR051396">
    <property type="entry name" value="Bact_Antivir_Def_Nuclease"/>
</dbReference>
<feature type="domain" description="AAA+ ATPase" evidence="1">
    <location>
        <begin position="29"/>
        <end position="347"/>
    </location>
</feature>
<gene>
    <name evidence="2" type="ORF">GGD45_003276</name>
    <name evidence="3" type="ORF">GXW80_20340</name>
</gene>
<reference evidence="2 5" key="2">
    <citation type="submission" date="2020-08" db="EMBL/GenBank/DDBJ databases">
        <title>Genomic Encyclopedia of Type Strains, Phase IV (KMG-V): Genome sequencing to study the core and pangenomes of soil and plant-associated prokaryotes.</title>
        <authorList>
            <person name="Whitman W."/>
        </authorList>
    </citation>
    <scope>NUCLEOTIDE SEQUENCE [LARGE SCALE GENOMIC DNA]</scope>
    <source>
        <strain evidence="2 5">SEMIA 4059</strain>
    </source>
</reference>
<dbReference type="CDD" id="cd00267">
    <property type="entry name" value="ABC_ATPase"/>
    <property type="match status" value="1"/>
</dbReference>
<dbReference type="PANTHER" id="PTHR43581:SF2">
    <property type="entry name" value="EXCINUCLEASE ATPASE SUBUNIT"/>
    <property type="match status" value="1"/>
</dbReference>
<evidence type="ECO:0000313" key="3">
    <source>
        <dbReference type="EMBL" id="NEV13345.1"/>
    </source>
</evidence>
<evidence type="ECO:0000313" key="2">
    <source>
        <dbReference type="EMBL" id="MBB6492868.1"/>
    </source>
</evidence>
<dbReference type="AlphaFoldDB" id="A0A6P1CCS1"/>
<dbReference type="PANTHER" id="PTHR43581">
    <property type="entry name" value="ATP/GTP PHOSPHATASE"/>
    <property type="match status" value="1"/>
</dbReference>
<comment type="caution">
    <text evidence="3">The sequence shown here is derived from an EMBL/GenBank/DDBJ whole genome shotgun (WGS) entry which is preliminary data.</text>
</comment>
<name>A0A6P1CCS1_RHITR</name>
<sequence length="575" mass="64148">MRIRSVKFNNHPVLGDLNLDFTDPVSRQAADTVIIAGENGCGKTAILHSILMLISGGSERSKDLNYEASLELTGEDRRRFADYFDAPNFNQKVVTVRSPASWSPGQGTVEFAADTGETISRKFPDGNAQARGNLHPFRAFFDEVGIGHGNVAVSQVSVTELDSRPIQRSGVAALAQQIGQLLVDVRHADNEDAAVWAENNPDQPVPLDVRRKRISRFDDALSQMLSHVRFHSIERIVVDHINPRFQIKFKKGDKLIELNDLSAGEKQIILRSSFLLQHQGSLSGAIVLVDEPELGLHPNWQARILGFYRKLIPDEKRETTQFIVATHSPFVVHDAKATKVIILQRSLDTGALSVLEEPSYPSTGQERVVSAFDVSHILQASQKDIIVLVEGETDKRILDIAWQKIHPGQVCPYDFRNALNFHNIRSSLSEKETFKKDPSKKIVGIFDFDSAYDAWNGLWDKNTVIQAQEAAGLVKKHLQFAGWAILLPIPSFRETQAGQKYGGKSALSIELLFREAEEYPHLTTMKEVLGGAMVPMVNDGKKVEFSKHVASLPPESFDAFIPLFDRLKEVLDHQI</sequence>